<dbReference type="GO" id="GO:0008983">
    <property type="term" value="F:protein-glutamate O-methyltransferase activity"/>
    <property type="evidence" value="ECO:0007669"/>
    <property type="project" value="UniProtKB-EC"/>
</dbReference>
<evidence type="ECO:0000256" key="2">
    <source>
        <dbReference type="ARBA" id="ARBA00012534"/>
    </source>
</evidence>
<gene>
    <name evidence="9" type="primary">cheR_1</name>
    <name evidence="9" type="ORF">Thiowin_00720</name>
</gene>
<dbReference type="PANTHER" id="PTHR24422">
    <property type="entry name" value="CHEMOTAXIS PROTEIN METHYLTRANSFERASE"/>
    <property type="match status" value="1"/>
</dbReference>
<dbReference type="PRINTS" id="PR00996">
    <property type="entry name" value="CHERMTFRASE"/>
</dbReference>
<evidence type="ECO:0000256" key="1">
    <source>
        <dbReference type="ARBA" id="ARBA00001541"/>
    </source>
</evidence>
<dbReference type="SUPFAM" id="SSF48452">
    <property type="entry name" value="TPR-like"/>
    <property type="match status" value="1"/>
</dbReference>
<dbReference type="EC" id="2.1.1.80" evidence="2"/>
<comment type="catalytic activity">
    <reaction evidence="1">
        <text>L-glutamyl-[protein] + S-adenosyl-L-methionine = [protein]-L-glutamate 5-O-methyl ester + S-adenosyl-L-homocysteine</text>
        <dbReference type="Rhea" id="RHEA:24452"/>
        <dbReference type="Rhea" id="RHEA-COMP:10208"/>
        <dbReference type="Rhea" id="RHEA-COMP:10311"/>
        <dbReference type="ChEBI" id="CHEBI:29973"/>
        <dbReference type="ChEBI" id="CHEBI:57856"/>
        <dbReference type="ChEBI" id="CHEBI:59789"/>
        <dbReference type="ChEBI" id="CHEBI:82795"/>
        <dbReference type="EC" id="2.1.1.80"/>
    </reaction>
</comment>
<accession>A0ABZ0S418</accession>
<dbReference type="SUPFAM" id="SSF47757">
    <property type="entry name" value="Chemotaxis receptor methyltransferase CheR, N-terminal domain"/>
    <property type="match status" value="1"/>
</dbReference>
<dbReference type="SUPFAM" id="SSF53335">
    <property type="entry name" value="S-adenosyl-L-methionine-dependent methyltransferases"/>
    <property type="match status" value="1"/>
</dbReference>
<protein>
    <recommendedName>
        <fullName evidence="2">protein-glutamate O-methyltransferase</fullName>
        <ecNumber evidence="2">2.1.1.80</ecNumber>
    </recommendedName>
</protein>
<dbReference type="InterPro" id="IPR036804">
    <property type="entry name" value="CheR_N_sf"/>
</dbReference>
<keyword evidence="4 9" id="KW-0808">Transferase</keyword>
<dbReference type="Gene3D" id="3.40.50.150">
    <property type="entry name" value="Vaccinia Virus protein VP39"/>
    <property type="match status" value="1"/>
</dbReference>
<name>A0ABZ0S418_9GAMM</name>
<feature type="repeat" description="TPR" evidence="6">
    <location>
        <begin position="398"/>
        <end position="431"/>
    </location>
</feature>
<dbReference type="SMART" id="SM00138">
    <property type="entry name" value="MeTrc"/>
    <property type="match status" value="1"/>
</dbReference>
<feature type="region of interest" description="Disordered" evidence="7">
    <location>
        <begin position="267"/>
        <end position="329"/>
    </location>
</feature>
<evidence type="ECO:0000256" key="7">
    <source>
        <dbReference type="SAM" id="MobiDB-lite"/>
    </source>
</evidence>
<dbReference type="Gene3D" id="1.25.40.10">
    <property type="entry name" value="Tetratricopeptide repeat domain"/>
    <property type="match status" value="1"/>
</dbReference>
<dbReference type="Pfam" id="PF01739">
    <property type="entry name" value="CheR"/>
    <property type="match status" value="1"/>
</dbReference>
<dbReference type="SMART" id="SM00028">
    <property type="entry name" value="TPR"/>
    <property type="match status" value="2"/>
</dbReference>
<sequence length="501" mass="56034">MKALELDAFKTLVREHFGLAFEQQTQHKLAGALTKRMAVCALHLPRAYAARLRADTTERQALVNLLTVNETYFFREPEPLRLLIERLIPRRLAVREEGARVRLLSAGCSSGEEVYSLIMLLSEVHGEHATELFEVLGGDIDSAMLEQARAGCYGRFSFRGVSAERQSRFFEPRDAHFQVRDWIRAQARFVPLNLNAPPTSLGRFDVILYRNVSIYFDRPTRERVLRHLIRLLKPEGYLIIGSSETLGNDIGLLELVQEEGLFYFINRPQSEDDSSPPKKVPLGAAPGEVKPPRPSGLSVPSVTERAPSPDLSAAPAHQASIPITSQPPTASWSLEPVQQLITEQRFDQALAAVGERLAQAPTDADALLLGAYLLLERRQFNAAEEQVRRVLEPHPWLADAWLLRGLIAKWRQQTDPAVAAFKRAIYIQPDCWPAHFYLGDLYRARGDAPLAGRAWSAAARLLATEPAPASGLRLCVLEPPAKMARYLCERHLAPDQASRLD</sequence>
<dbReference type="Gene3D" id="1.10.155.10">
    <property type="entry name" value="Chemotaxis receptor methyltransferase CheR, N-terminal domain"/>
    <property type="match status" value="1"/>
</dbReference>
<proteinExistence type="predicted"/>
<dbReference type="PROSITE" id="PS50123">
    <property type="entry name" value="CHER"/>
    <property type="match status" value="1"/>
</dbReference>
<evidence type="ECO:0000313" key="9">
    <source>
        <dbReference type="EMBL" id="WPL15803.1"/>
    </source>
</evidence>
<dbReference type="GO" id="GO:0032259">
    <property type="term" value="P:methylation"/>
    <property type="evidence" value="ECO:0007669"/>
    <property type="project" value="UniProtKB-KW"/>
</dbReference>
<organism evidence="9 10">
    <name type="scientific">Thiorhodovibrio winogradskyi</name>
    <dbReference type="NCBI Taxonomy" id="77007"/>
    <lineage>
        <taxon>Bacteria</taxon>
        <taxon>Pseudomonadati</taxon>
        <taxon>Pseudomonadota</taxon>
        <taxon>Gammaproteobacteria</taxon>
        <taxon>Chromatiales</taxon>
        <taxon>Chromatiaceae</taxon>
        <taxon>Thiorhodovibrio</taxon>
    </lineage>
</organism>
<keyword evidence="5" id="KW-0949">S-adenosyl-L-methionine</keyword>
<dbReference type="CDD" id="cd02440">
    <property type="entry name" value="AdoMet_MTases"/>
    <property type="match status" value="1"/>
</dbReference>
<dbReference type="InterPro" id="IPR019734">
    <property type="entry name" value="TPR_rpt"/>
</dbReference>
<evidence type="ECO:0000313" key="10">
    <source>
        <dbReference type="Proteomes" id="UP001432180"/>
    </source>
</evidence>
<dbReference type="InterPro" id="IPR011990">
    <property type="entry name" value="TPR-like_helical_dom_sf"/>
</dbReference>
<keyword evidence="6" id="KW-0802">TPR repeat</keyword>
<dbReference type="RefSeq" id="WP_328986352.1">
    <property type="nucleotide sequence ID" value="NZ_CP121472.1"/>
</dbReference>
<dbReference type="InterPro" id="IPR022642">
    <property type="entry name" value="CheR_C"/>
</dbReference>
<feature type="domain" description="CheR-type methyltransferase" evidence="8">
    <location>
        <begin position="1"/>
        <end position="269"/>
    </location>
</feature>
<dbReference type="InterPro" id="IPR050903">
    <property type="entry name" value="Bact_Chemotaxis_MeTrfase"/>
</dbReference>
<dbReference type="InterPro" id="IPR029063">
    <property type="entry name" value="SAM-dependent_MTases_sf"/>
</dbReference>
<keyword evidence="10" id="KW-1185">Reference proteome</keyword>
<evidence type="ECO:0000259" key="8">
    <source>
        <dbReference type="PROSITE" id="PS50123"/>
    </source>
</evidence>
<evidence type="ECO:0000256" key="3">
    <source>
        <dbReference type="ARBA" id="ARBA00022603"/>
    </source>
</evidence>
<dbReference type="EMBL" id="CP121472">
    <property type="protein sequence ID" value="WPL15803.1"/>
    <property type="molecule type" value="Genomic_DNA"/>
</dbReference>
<evidence type="ECO:0000256" key="4">
    <source>
        <dbReference type="ARBA" id="ARBA00022679"/>
    </source>
</evidence>
<dbReference type="PROSITE" id="PS50005">
    <property type="entry name" value="TPR"/>
    <property type="match status" value="1"/>
</dbReference>
<reference evidence="9 10" key="1">
    <citation type="journal article" date="2023" name="Microorganisms">
        <title>Thiorhodovibrio frisius and Trv. litoralis spp. nov., Two Novel Members from a Clade of Fastidious Purple Sulfur Bacteria That Exhibit Unique Red-Shifted Light-Harvesting Capabilities.</title>
        <authorList>
            <person name="Methner A."/>
            <person name="Kuzyk S.B."/>
            <person name="Petersen J."/>
            <person name="Bauer S."/>
            <person name="Brinkmann H."/>
            <person name="Sichau K."/>
            <person name="Wanner G."/>
            <person name="Wolf J."/>
            <person name="Neumann-Schaal M."/>
            <person name="Henke P."/>
            <person name="Tank M."/>
            <person name="Sproer C."/>
            <person name="Bunk B."/>
            <person name="Overmann J."/>
        </authorList>
    </citation>
    <scope>NUCLEOTIDE SEQUENCE [LARGE SCALE GENOMIC DNA]</scope>
    <source>
        <strain evidence="9 10">DSM 6702</strain>
    </source>
</reference>
<keyword evidence="3 9" id="KW-0489">Methyltransferase</keyword>
<dbReference type="Proteomes" id="UP001432180">
    <property type="component" value="Chromosome"/>
</dbReference>
<evidence type="ECO:0000256" key="5">
    <source>
        <dbReference type="ARBA" id="ARBA00022691"/>
    </source>
</evidence>
<evidence type="ECO:0000256" key="6">
    <source>
        <dbReference type="PROSITE-ProRule" id="PRU00339"/>
    </source>
</evidence>
<dbReference type="InterPro" id="IPR000780">
    <property type="entry name" value="CheR_MeTrfase"/>
</dbReference>
<dbReference type="PANTHER" id="PTHR24422:SF19">
    <property type="entry name" value="CHEMOTAXIS PROTEIN METHYLTRANSFERASE"/>
    <property type="match status" value="1"/>
</dbReference>